<sequence>MTHRTAAKLPRHWAQINEASFIAGIKLLFIIFRLLGRWPFRLVLYPVVSFYVLKSRAARAASRSYLQRIWPAQGRPAQQVRLGHVIQHFIAFAEAILDKLRVWGGQLPPEYVTIHNREVLFKQLATGQGGVIITAHIGNVELCRMMSQRNHQVKLTVLVHTKHAAAFNRLLAELNPNSQLNLLQVTDMTPDMAMRLSERVQRGEFVVIAADRVPVSPNPRVAYADFLGARAPFPIGPYVLANALQCPVYLVVGLARQGRYHIHFELFSEQIKLPRGQREQALATQAQHYAERLEHYCRLAPLQWFNFYDFWAMPQSVTTHDHP</sequence>
<dbReference type="GO" id="GO:0009247">
    <property type="term" value="P:glycolipid biosynthetic process"/>
    <property type="evidence" value="ECO:0007669"/>
    <property type="project" value="UniProtKB-ARBA"/>
</dbReference>
<keyword evidence="4 8" id="KW-0808">Transferase</keyword>
<dbReference type="CDD" id="cd07984">
    <property type="entry name" value="LPLAT_LABLAT-like"/>
    <property type="match status" value="1"/>
</dbReference>
<keyword evidence="9" id="KW-1185">Reference proteome</keyword>
<keyword evidence="2" id="KW-1003">Cell membrane</keyword>
<gene>
    <name evidence="8" type="ORF">HNQ59_000704</name>
</gene>
<evidence type="ECO:0000256" key="4">
    <source>
        <dbReference type="ARBA" id="ARBA00022679"/>
    </source>
</evidence>
<comment type="caution">
    <text evidence="8">The sequence shown here is derived from an EMBL/GenBank/DDBJ whole genome shotgun (WGS) entry which is preliminary data.</text>
</comment>
<name>A0A840MGB2_9PROT</name>
<dbReference type="PANTHER" id="PTHR30606:SF9">
    <property type="entry name" value="LIPID A BIOSYNTHESIS LAUROYLTRANSFERASE"/>
    <property type="match status" value="1"/>
</dbReference>
<evidence type="ECO:0000256" key="1">
    <source>
        <dbReference type="ARBA" id="ARBA00004533"/>
    </source>
</evidence>
<protein>
    <submittedName>
        <fullName evidence="8">Putative LPLAT superfamily acyltransferase</fullName>
    </submittedName>
</protein>
<keyword evidence="7" id="KW-1133">Transmembrane helix</keyword>
<dbReference type="GO" id="GO:0016746">
    <property type="term" value="F:acyltransferase activity"/>
    <property type="evidence" value="ECO:0007669"/>
    <property type="project" value="UniProtKB-KW"/>
</dbReference>
<evidence type="ECO:0000256" key="3">
    <source>
        <dbReference type="ARBA" id="ARBA00022519"/>
    </source>
</evidence>
<evidence type="ECO:0000313" key="8">
    <source>
        <dbReference type="EMBL" id="MBB5017440.1"/>
    </source>
</evidence>
<feature type="transmembrane region" description="Helical" evidence="7">
    <location>
        <begin position="12"/>
        <end position="32"/>
    </location>
</feature>
<reference evidence="8 9" key="1">
    <citation type="submission" date="2020-08" db="EMBL/GenBank/DDBJ databases">
        <title>Genomic Encyclopedia of Type Strains, Phase IV (KMG-IV): sequencing the most valuable type-strain genomes for metagenomic binning, comparative biology and taxonomic classification.</title>
        <authorList>
            <person name="Goeker M."/>
        </authorList>
    </citation>
    <scope>NUCLEOTIDE SEQUENCE [LARGE SCALE GENOMIC DNA]</scope>
    <source>
        <strain evidence="8 9">DSM 27165</strain>
    </source>
</reference>
<evidence type="ECO:0000256" key="5">
    <source>
        <dbReference type="ARBA" id="ARBA00023136"/>
    </source>
</evidence>
<evidence type="ECO:0000313" key="9">
    <source>
        <dbReference type="Proteomes" id="UP000575898"/>
    </source>
</evidence>
<dbReference type="AlphaFoldDB" id="A0A840MGB2"/>
<dbReference type="Pfam" id="PF03279">
    <property type="entry name" value="Lip_A_acyltrans"/>
    <property type="match status" value="1"/>
</dbReference>
<evidence type="ECO:0000256" key="7">
    <source>
        <dbReference type="SAM" id="Phobius"/>
    </source>
</evidence>
<dbReference type="EMBL" id="JACHHY010000003">
    <property type="protein sequence ID" value="MBB5017440.1"/>
    <property type="molecule type" value="Genomic_DNA"/>
</dbReference>
<dbReference type="PANTHER" id="PTHR30606">
    <property type="entry name" value="LIPID A BIOSYNTHESIS LAUROYL ACYLTRANSFERASE"/>
    <property type="match status" value="1"/>
</dbReference>
<dbReference type="InterPro" id="IPR004960">
    <property type="entry name" value="LipA_acyltrans"/>
</dbReference>
<keyword evidence="7" id="KW-0812">Transmembrane</keyword>
<dbReference type="RefSeq" id="WP_184035228.1">
    <property type="nucleotide sequence ID" value="NZ_JACHHY010000003.1"/>
</dbReference>
<evidence type="ECO:0000256" key="6">
    <source>
        <dbReference type="ARBA" id="ARBA00023315"/>
    </source>
</evidence>
<organism evidence="8 9">
    <name type="scientific">Chitinivorax tropicus</name>
    <dbReference type="NCBI Taxonomy" id="714531"/>
    <lineage>
        <taxon>Bacteria</taxon>
        <taxon>Pseudomonadati</taxon>
        <taxon>Pseudomonadota</taxon>
        <taxon>Betaproteobacteria</taxon>
        <taxon>Chitinivorax</taxon>
    </lineage>
</organism>
<keyword evidence="3" id="KW-0997">Cell inner membrane</keyword>
<accession>A0A840MGB2</accession>
<keyword evidence="6 8" id="KW-0012">Acyltransferase</keyword>
<dbReference type="PIRSF" id="PIRSF028561">
    <property type="entry name" value="Ac_Trasf"/>
    <property type="match status" value="1"/>
</dbReference>
<dbReference type="GO" id="GO:0005886">
    <property type="term" value="C:plasma membrane"/>
    <property type="evidence" value="ECO:0007669"/>
    <property type="project" value="UniProtKB-SubCell"/>
</dbReference>
<evidence type="ECO:0000256" key="2">
    <source>
        <dbReference type="ARBA" id="ARBA00022475"/>
    </source>
</evidence>
<comment type="subcellular location">
    <subcellularLocation>
        <location evidence="1">Cell inner membrane</location>
    </subcellularLocation>
</comment>
<dbReference type="Proteomes" id="UP000575898">
    <property type="component" value="Unassembled WGS sequence"/>
</dbReference>
<proteinExistence type="predicted"/>
<dbReference type="InterPro" id="IPR014548">
    <property type="entry name" value="Ac_Trasf"/>
</dbReference>
<keyword evidence="5 7" id="KW-0472">Membrane</keyword>